<proteinExistence type="inferred from homology"/>
<evidence type="ECO:0000256" key="1">
    <source>
        <dbReference type="ARBA" id="ARBA00004418"/>
    </source>
</evidence>
<dbReference type="RefSeq" id="WP_343917112.1">
    <property type="nucleotide sequence ID" value="NZ_BAAAJT010000002.1"/>
</dbReference>
<evidence type="ECO:0000313" key="5">
    <source>
        <dbReference type="Proteomes" id="UP001597351"/>
    </source>
</evidence>
<evidence type="ECO:0000256" key="2">
    <source>
        <dbReference type="ARBA" id="ARBA00010742"/>
    </source>
</evidence>
<keyword evidence="3" id="KW-0732">Signal</keyword>
<name>A0ABW4TJY8_9ACTN</name>
<evidence type="ECO:0000256" key="3">
    <source>
        <dbReference type="ARBA" id="ARBA00022729"/>
    </source>
</evidence>
<organism evidence="4 5">
    <name type="scientific">Nocardioides aestuarii</name>
    <dbReference type="NCBI Taxonomy" id="252231"/>
    <lineage>
        <taxon>Bacteria</taxon>
        <taxon>Bacillati</taxon>
        <taxon>Actinomycetota</taxon>
        <taxon>Actinomycetes</taxon>
        <taxon>Propionibacteriales</taxon>
        <taxon>Nocardioidaceae</taxon>
        <taxon>Nocardioides</taxon>
    </lineage>
</organism>
<gene>
    <name evidence="4" type="ORF">ACFSDE_07890</name>
</gene>
<dbReference type="Gene3D" id="3.40.190.10">
    <property type="entry name" value="Periplasmic binding protein-like II"/>
    <property type="match status" value="2"/>
</dbReference>
<evidence type="ECO:0000313" key="4">
    <source>
        <dbReference type="EMBL" id="MFD1946708.1"/>
    </source>
</evidence>
<dbReference type="PANTHER" id="PTHR30024">
    <property type="entry name" value="ALIPHATIC SULFONATES-BINDING PROTEIN-RELATED"/>
    <property type="match status" value="1"/>
</dbReference>
<dbReference type="SUPFAM" id="SSF53850">
    <property type="entry name" value="Periplasmic binding protein-like II"/>
    <property type="match status" value="1"/>
</dbReference>
<accession>A0ABW4TJY8</accession>
<dbReference type="EMBL" id="JBHUGD010000003">
    <property type="protein sequence ID" value="MFD1946708.1"/>
    <property type="molecule type" value="Genomic_DNA"/>
</dbReference>
<dbReference type="Proteomes" id="UP001597351">
    <property type="component" value="Unassembled WGS sequence"/>
</dbReference>
<reference evidence="5" key="1">
    <citation type="journal article" date="2019" name="Int. J. Syst. Evol. Microbiol.">
        <title>The Global Catalogue of Microorganisms (GCM) 10K type strain sequencing project: providing services to taxonomists for standard genome sequencing and annotation.</title>
        <authorList>
            <consortium name="The Broad Institute Genomics Platform"/>
            <consortium name="The Broad Institute Genome Sequencing Center for Infectious Disease"/>
            <person name="Wu L."/>
            <person name="Ma J."/>
        </authorList>
    </citation>
    <scope>NUCLEOTIDE SEQUENCE [LARGE SCALE GENOMIC DNA]</scope>
    <source>
        <strain evidence="5">CGMCC 1.12477</strain>
    </source>
</reference>
<protein>
    <submittedName>
        <fullName evidence="4">ABC transporter substrate-binding protein</fullName>
    </submittedName>
</protein>
<comment type="subcellular location">
    <subcellularLocation>
        <location evidence="1">Periplasm</location>
    </subcellularLocation>
</comment>
<comment type="similarity">
    <text evidence="2">Belongs to the bacterial solute-binding protein SsuA/TauA family.</text>
</comment>
<sequence>MPATRPVELGSFTPSVVLEVARRSGAVDAAGLEVNERLVTSSPAQFRSLLDGELHLAMTSPDNVLAYRYDPQNPLGELADARILAAVDAGLGLGVWLRPGATLDDVRGGEVGVDVPGSGFALALFTILERRGLAIDDYELALLGSTPRRVTALLAGACVATVLGAGNELVAEAGGATLVASVAEELAPYLGTVLAVVRDEHVEVGHDLAGVLLATARAILSGELRDEAVAAAADRLGLDRPLAERYVANLAGPGGLVADGRVDPAALRTLVGLRQHWLPRVVDGRDVLDAAGDDPGLVVTR</sequence>
<keyword evidence="5" id="KW-1185">Reference proteome</keyword>
<dbReference type="PANTHER" id="PTHR30024:SF47">
    <property type="entry name" value="TAURINE-BINDING PERIPLASMIC PROTEIN"/>
    <property type="match status" value="1"/>
</dbReference>
<comment type="caution">
    <text evidence="4">The sequence shown here is derived from an EMBL/GenBank/DDBJ whole genome shotgun (WGS) entry which is preliminary data.</text>
</comment>